<dbReference type="AlphaFoldDB" id="A0A8X6IC18"/>
<dbReference type="GO" id="GO:0019509">
    <property type="term" value="P:L-methionine salvage from methylthioadenosine"/>
    <property type="evidence" value="ECO:0007669"/>
    <property type="project" value="TreeGrafter"/>
</dbReference>
<organism evidence="1 2">
    <name type="scientific">Trichonephila clavata</name>
    <name type="common">Joro spider</name>
    <name type="synonym">Nephila clavata</name>
    <dbReference type="NCBI Taxonomy" id="2740835"/>
    <lineage>
        <taxon>Eukaryota</taxon>
        <taxon>Metazoa</taxon>
        <taxon>Ecdysozoa</taxon>
        <taxon>Arthropoda</taxon>
        <taxon>Chelicerata</taxon>
        <taxon>Arachnida</taxon>
        <taxon>Araneae</taxon>
        <taxon>Araneomorphae</taxon>
        <taxon>Entelegynae</taxon>
        <taxon>Araneoidea</taxon>
        <taxon>Nephilidae</taxon>
        <taxon>Trichonephila</taxon>
    </lineage>
</organism>
<evidence type="ECO:0000313" key="1">
    <source>
        <dbReference type="EMBL" id="GFR01950.1"/>
    </source>
</evidence>
<dbReference type="SUPFAM" id="SSF56784">
    <property type="entry name" value="HAD-like"/>
    <property type="match status" value="1"/>
</dbReference>
<accession>A0A8X6IC18</accession>
<dbReference type="EMBL" id="BMAO01035194">
    <property type="protein sequence ID" value="GFR01950.1"/>
    <property type="molecule type" value="Genomic_DNA"/>
</dbReference>
<dbReference type="Gene3D" id="3.40.50.1000">
    <property type="entry name" value="HAD superfamily/HAD-like"/>
    <property type="match status" value="1"/>
</dbReference>
<protein>
    <submittedName>
        <fullName evidence="1">Enolase-phosphatase E1</fullName>
    </submittedName>
</protein>
<comment type="caution">
    <text evidence="1">The sequence shown here is derived from an EMBL/GenBank/DDBJ whole genome shotgun (WGS) entry which is preliminary data.</text>
</comment>
<evidence type="ECO:0000313" key="2">
    <source>
        <dbReference type="Proteomes" id="UP000887116"/>
    </source>
</evidence>
<dbReference type="PANTHER" id="PTHR20371">
    <property type="entry name" value="ENOLASE-PHOSPHATASE E1"/>
    <property type="match status" value="1"/>
</dbReference>
<sequence>MSSILDLLSEKNIGGEQTFIKAFFDTSIGSKLEIEGYKFICDFADVDPSEVVFFSDRPLEIAAAKKCGLRAIVVVRESNFSMIKEEEEFLGHEDGKITSFVEIL</sequence>
<dbReference type="PANTHER" id="PTHR20371:SF1">
    <property type="entry name" value="ENOLASE-PHOSPHATASE E1"/>
    <property type="match status" value="1"/>
</dbReference>
<dbReference type="InterPro" id="IPR023214">
    <property type="entry name" value="HAD_sf"/>
</dbReference>
<keyword evidence="2" id="KW-1185">Reference proteome</keyword>
<dbReference type="GO" id="GO:0043874">
    <property type="term" value="F:acireductone synthase activity"/>
    <property type="evidence" value="ECO:0007669"/>
    <property type="project" value="TreeGrafter"/>
</dbReference>
<dbReference type="OrthoDB" id="6409585at2759"/>
<dbReference type="Proteomes" id="UP000887116">
    <property type="component" value="Unassembled WGS sequence"/>
</dbReference>
<dbReference type="InterPro" id="IPR036412">
    <property type="entry name" value="HAD-like_sf"/>
</dbReference>
<name>A0A8X6IC18_TRICU</name>
<reference evidence="1" key="1">
    <citation type="submission" date="2020-07" db="EMBL/GenBank/DDBJ databases">
        <title>Multicomponent nature underlies the extraordinary mechanical properties of spider dragline silk.</title>
        <authorList>
            <person name="Kono N."/>
            <person name="Nakamura H."/>
            <person name="Mori M."/>
            <person name="Yoshida Y."/>
            <person name="Ohtoshi R."/>
            <person name="Malay A.D."/>
            <person name="Moran D.A.P."/>
            <person name="Tomita M."/>
            <person name="Numata K."/>
            <person name="Arakawa K."/>
        </authorList>
    </citation>
    <scope>NUCLEOTIDE SEQUENCE</scope>
</reference>
<gene>
    <name evidence="1" type="primary">mtnC</name>
    <name evidence="1" type="ORF">TNCT_722401</name>
</gene>
<proteinExistence type="predicted"/>